<organism evidence="4 8">
    <name type="scientific">Natrinema hispanicum</name>
    <dbReference type="NCBI Taxonomy" id="392421"/>
    <lineage>
        <taxon>Archaea</taxon>
        <taxon>Methanobacteriati</taxon>
        <taxon>Methanobacteriota</taxon>
        <taxon>Stenosarchaea group</taxon>
        <taxon>Halobacteria</taxon>
        <taxon>Halobacteriales</taxon>
        <taxon>Natrialbaceae</taxon>
        <taxon>Natrinema</taxon>
    </lineage>
</organism>
<dbReference type="InterPro" id="IPR014710">
    <property type="entry name" value="RmlC-like_jellyroll"/>
</dbReference>
<dbReference type="InterPro" id="IPR011051">
    <property type="entry name" value="RmlC_Cupin_sf"/>
</dbReference>
<dbReference type="EMBL" id="FOIC01000010">
    <property type="protein sequence ID" value="SET67023.1"/>
    <property type="molecule type" value="Genomic_DNA"/>
</dbReference>
<feature type="domain" description="Cupin type-2" evidence="2">
    <location>
        <begin position="38"/>
        <end position="103"/>
    </location>
</feature>
<evidence type="ECO:0000313" key="8">
    <source>
        <dbReference type="Proteomes" id="UP000324021"/>
    </source>
</evidence>
<reference evidence="5" key="2">
    <citation type="submission" date="2016-10" db="EMBL/GenBank/DDBJ databases">
        <authorList>
            <person name="de Groot N.N."/>
        </authorList>
    </citation>
    <scope>NUCLEOTIDE SEQUENCE [LARGE SCALE GENOMIC DNA]</scope>
    <source>
        <strain evidence="5">CDM_6</strain>
    </source>
</reference>
<proteinExistence type="predicted"/>
<evidence type="ECO:0000313" key="7">
    <source>
        <dbReference type="Proteomes" id="UP000291097"/>
    </source>
</evidence>
<dbReference type="InterPro" id="IPR013096">
    <property type="entry name" value="Cupin_2"/>
</dbReference>
<evidence type="ECO:0000313" key="3">
    <source>
        <dbReference type="EMBL" id="RZV08122.1"/>
    </source>
</evidence>
<protein>
    <submittedName>
        <fullName evidence="3 4">Cupin domain</fullName>
    </submittedName>
</protein>
<dbReference type="Pfam" id="PF07883">
    <property type="entry name" value="Cupin_2"/>
    <property type="match status" value="1"/>
</dbReference>
<gene>
    <name evidence="3" type="ORF">BDK88_3085</name>
    <name evidence="5" type="ORF">SAMN04488694_11033</name>
    <name evidence="4" type="ORF">SAMN05192552_100513</name>
</gene>
<dbReference type="GO" id="GO:0046872">
    <property type="term" value="F:metal ion binding"/>
    <property type="evidence" value="ECO:0007669"/>
    <property type="project" value="UniProtKB-KW"/>
</dbReference>
<reference evidence="3 7" key="3">
    <citation type="submission" date="2019-02" db="EMBL/GenBank/DDBJ databases">
        <title>Genomic Encyclopedia of Archaeal and Bacterial Type Strains, Phase II (KMG-II): from individual species to whole genera.</title>
        <authorList>
            <person name="Goeker M."/>
        </authorList>
    </citation>
    <scope>NUCLEOTIDE SEQUENCE [LARGE SCALE GENOMIC DNA]</scope>
    <source>
        <strain evidence="3 7">DSM 18328</strain>
    </source>
</reference>
<dbReference type="PANTHER" id="PTHR35848:SF9">
    <property type="entry name" value="SLL1358 PROTEIN"/>
    <property type="match status" value="1"/>
</dbReference>
<evidence type="ECO:0000313" key="5">
    <source>
        <dbReference type="EMBL" id="SET67023.1"/>
    </source>
</evidence>
<evidence type="ECO:0000256" key="1">
    <source>
        <dbReference type="ARBA" id="ARBA00022723"/>
    </source>
</evidence>
<dbReference type="EMBL" id="SHMP01000006">
    <property type="protein sequence ID" value="RZV08122.1"/>
    <property type="molecule type" value="Genomic_DNA"/>
</dbReference>
<dbReference type="PANTHER" id="PTHR35848">
    <property type="entry name" value="OXALATE-BINDING PROTEIN"/>
    <property type="match status" value="1"/>
</dbReference>
<dbReference type="Proteomes" id="UP000291097">
    <property type="component" value="Unassembled WGS sequence"/>
</dbReference>
<dbReference type="STRING" id="392421.SAMN04488694_11033"/>
<dbReference type="Proteomes" id="UP000324021">
    <property type="component" value="Unassembled WGS sequence"/>
</dbReference>
<dbReference type="Proteomes" id="UP000199320">
    <property type="component" value="Unassembled WGS sequence"/>
</dbReference>
<dbReference type="EMBL" id="FMZP01000005">
    <property type="protein sequence ID" value="SDC55867.1"/>
    <property type="molecule type" value="Genomic_DNA"/>
</dbReference>
<dbReference type="InterPro" id="IPR051610">
    <property type="entry name" value="GPI/OXD"/>
</dbReference>
<dbReference type="OrthoDB" id="305577at2157"/>
<keyword evidence="6" id="KW-1185">Reference proteome</keyword>
<dbReference type="RefSeq" id="WP_092933011.1">
    <property type="nucleotide sequence ID" value="NZ_FMZP01000005.1"/>
</dbReference>
<dbReference type="SUPFAM" id="SSF51182">
    <property type="entry name" value="RmlC-like cupins"/>
    <property type="match status" value="1"/>
</dbReference>
<accession>A0A1G6MKW9</accession>
<name>A0A1G6MKW9_9EURY</name>
<keyword evidence="1" id="KW-0479">Metal-binding</keyword>
<evidence type="ECO:0000313" key="4">
    <source>
        <dbReference type="EMBL" id="SDC55867.1"/>
    </source>
</evidence>
<sequence length="125" mass="13921">MTYRKVNYEDVEQVSSAMHFLSDPLETEQVGVTIARCDPDWKSKPHDHTANDHEEVYVLIEGEATVVVDDEPVDMEAGDALWIPPESTRQIRNGDDESAFVLVSAPSIVDEEGDDNEWLLSGFAG</sequence>
<evidence type="ECO:0000313" key="6">
    <source>
        <dbReference type="Proteomes" id="UP000199320"/>
    </source>
</evidence>
<evidence type="ECO:0000259" key="2">
    <source>
        <dbReference type="Pfam" id="PF07883"/>
    </source>
</evidence>
<reference evidence="6 8" key="1">
    <citation type="submission" date="2016-10" db="EMBL/GenBank/DDBJ databases">
        <authorList>
            <person name="Varghese N."/>
            <person name="Submissions S."/>
        </authorList>
    </citation>
    <scope>NUCLEOTIDE SEQUENCE [LARGE SCALE GENOMIC DNA]</scope>
    <source>
        <strain evidence="4 8">CDM_1</strain>
        <strain evidence="6">CDM_6</strain>
    </source>
</reference>
<dbReference type="Gene3D" id="2.60.120.10">
    <property type="entry name" value="Jelly Rolls"/>
    <property type="match status" value="1"/>
</dbReference>
<dbReference type="AlphaFoldDB" id="A0A1G6MKW9"/>